<sequence>MPFTRLDHPGPHGEIVFLHTEQPHGLTGRFHFRVAPEFAGELATAIQAILLGANEGTPRKPDLATRLRFNKHRTHKDWRLYLSQQVTANPEEILWIEGDHPVAGEERALLTFADKHYGEVETGHPTWAELEEFAKQLRSLAKSASA</sequence>
<gene>
    <name evidence="1" type="ORF">OJ996_19180</name>
</gene>
<protein>
    <submittedName>
        <fullName evidence="1">Uncharacterized protein</fullName>
    </submittedName>
</protein>
<keyword evidence="2" id="KW-1185">Reference proteome</keyword>
<evidence type="ECO:0000313" key="2">
    <source>
        <dbReference type="Proteomes" id="UP001165653"/>
    </source>
</evidence>
<dbReference type="RefSeq" id="WP_264515273.1">
    <property type="nucleotide sequence ID" value="NZ_JAPDDR010000010.1"/>
</dbReference>
<dbReference type="EMBL" id="JAPDDR010000010">
    <property type="protein sequence ID" value="MCW1915718.1"/>
    <property type="molecule type" value="Genomic_DNA"/>
</dbReference>
<evidence type="ECO:0000313" key="1">
    <source>
        <dbReference type="EMBL" id="MCW1915718.1"/>
    </source>
</evidence>
<organism evidence="1 2">
    <name type="scientific">Luteolibacter rhizosphaerae</name>
    <dbReference type="NCBI Taxonomy" id="2989719"/>
    <lineage>
        <taxon>Bacteria</taxon>
        <taxon>Pseudomonadati</taxon>
        <taxon>Verrucomicrobiota</taxon>
        <taxon>Verrucomicrobiia</taxon>
        <taxon>Verrucomicrobiales</taxon>
        <taxon>Verrucomicrobiaceae</taxon>
        <taxon>Luteolibacter</taxon>
    </lineage>
</organism>
<accession>A0ABT3G788</accession>
<proteinExistence type="predicted"/>
<dbReference type="Proteomes" id="UP001165653">
    <property type="component" value="Unassembled WGS sequence"/>
</dbReference>
<comment type="caution">
    <text evidence="1">The sequence shown here is derived from an EMBL/GenBank/DDBJ whole genome shotgun (WGS) entry which is preliminary data.</text>
</comment>
<name>A0ABT3G788_9BACT</name>
<reference evidence="1" key="1">
    <citation type="submission" date="2022-10" db="EMBL/GenBank/DDBJ databases">
        <title>Luteolibacter sp. GHJ8, whole genome shotgun sequencing project.</title>
        <authorList>
            <person name="Zhao G."/>
            <person name="Shen L."/>
        </authorList>
    </citation>
    <scope>NUCLEOTIDE SEQUENCE</scope>
    <source>
        <strain evidence="1">GHJ8</strain>
    </source>
</reference>